<evidence type="ECO:0000313" key="11">
    <source>
        <dbReference type="EMBL" id="RLQ94903.1"/>
    </source>
</evidence>
<dbReference type="Gene3D" id="3.40.630.190">
    <property type="entry name" value="LCP protein"/>
    <property type="match status" value="1"/>
</dbReference>
<dbReference type="InterPro" id="IPR023734">
    <property type="entry name" value="TagU"/>
</dbReference>
<proteinExistence type="inferred from homology"/>
<dbReference type="Pfam" id="PF03816">
    <property type="entry name" value="LytR_cpsA_psr"/>
    <property type="match status" value="1"/>
</dbReference>
<dbReference type="AlphaFoldDB" id="A0A3L7JW03"/>
<evidence type="ECO:0000256" key="3">
    <source>
        <dbReference type="ARBA" id="ARBA00022679"/>
    </source>
</evidence>
<evidence type="ECO:0000256" key="6">
    <source>
        <dbReference type="ARBA" id="ARBA00022989"/>
    </source>
</evidence>
<dbReference type="GO" id="GO:0005886">
    <property type="term" value="C:plasma membrane"/>
    <property type="evidence" value="ECO:0007669"/>
    <property type="project" value="UniProtKB-SubCell"/>
</dbReference>
<dbReference type="EC" id="2.7.8.-" evidence="9"/>
<reference evidence="11 12" key="1">
    <citation type="submission" date="2018-10" db="EMBL/GenBank/DDBJ databases">
        <title>Falsibacillus sp. genome draft.</title>
        <authorList>
            <person name="Shi S."/>
        </authorList>
    </citation>
    <scope>NUCLEOTIDE SEQUENCE [LARGE SCALE GENOMIC DNA]</scope>
    <source>
        <strain evidence="11 12">GY 10110</strain>
    </source>
</reference>
<dbReference type="NCBIfam" id="TIGR00350">
    <property type="entry name" value="lytR_cpsA_psr"/>
    <property type="match status" value="1"/>
</dbReference>
<feature type="topological domain" description="Extracellular" evidence="9">
    <location>
        <begin position="26"/>
        <end position="305"/>
    </location>
</feature>
<dbReference type="InterPro" id="IPR050922">
    <property type="entry name" value="LytR/CpsA/Psr_CW_biosynth"/>
</dbReference>
<dbReference type="PANTHER" id="PTHR33392:SF6">
    <property type="entry name" value="POLYISOPRENYL-TEICHOIC ACID--PEPTIDOGLYCAN TEICHOIC ACID TRANSFERASE TAGU"/>
    <property type="match status" value="1"/>
</dbReference>
<keyword evidence="8 9" id="KW-0961">Cell wall biogenesis/degradation</keyword>
<comment type="subcellular location">
    <subcellularLocation>
        <location evidence="9">Cell membrane</location>
        <topology evidence="9">Single-pass type II membrane protein</topology>
    </subcellularLocation>
</comment>
<dbReference type="HAMAP" id="MF_01140">
    <property type="entry name" value="TagU_transferase"/>
    <property type="match status" value="1"/>
</dbReference>
<dbReference type="EMBL" id="RCVZ01000008">
    <property type="protein sequence ID" value="RLQ94903.1"/>
    <property type="molecule type" value="Genomic_DNA"/>
</dbReference>
<evidence type="ECO:0000313" key="12">
    <source>
        <dbReference type="Proteomes" id="UP000276770"/>
    </source>
</evidence>
<name>A0A3L7JW03_9BACI</name>
<comment type="pathway">
    <text evidence="9">Cell wall biogenesis.</text>
</comment>
<evidence type="ECO:0000256" key="2">
    <source>
        <dbReference type="ARBA" id="ARBA00022475"/>
    </source>
</evidence>
<sequence length="305" mass="34575">MKRKIILTVLSVVALVVFGGGVYAYYLFHSVKETATKMHEEVKLSTPHEAPKITPEQNNEHIEPISILLLGVDERKNDVGRSDTMIVMTLNPEKKKMQMISIPRDTRTEIVGHGTVDKINHAYAFGGPSMSIDTVENFTGIKIDYFIRVNMEALSGLVDAVGGVTVHNNLDWTESGYHYKKGELSLDGKHALAYARMRHDDPNGDFGRNERQRQIIMAIINKAASFSSVTKFDDILNVLGNNVKTNLTFDNMMDIQKNYRDCRENLEQYEVKGKGEMINKIYYLDVPDEEKQKVTNMLKSNLDEN</sequence>
<dbReference type="PANTHER" id="PTHR33392">
    <property type="entry name" value="POLYISOPRENYL-TEICHOIC ACID--PEPTIDOGLYCAN TEICHOIC ACID TRANSFERASE TAGU"/>
    <property type="match status" value="1"/>
</dbReference>
<evidence type="ECO:0000256" key="5">
    <source>
        <dbReference type="ARBA" id="ARBA00022968"/>
    </source>
</evidence>
<comment type="caution">
    <text evidence="11">The sequence shown here is derived from an EMBL/GenBank/DDBJ whole genome shotgun (WGS) entry which is preliminary data.</text>
</comment>
<comment type="function">
    <text evidence="9">May catalyze the final step in cell wall teichoic acid biosynthesis, the transfer of the anionic cell wall polymers (APs) from their lipid-linked precursor to the cell wall peptidoglycan (PG).</text>
</comment>
<accession>A0A3L7JW03</accession>
<dbReference type="OrthoDB" id="27330at2"/>
<keyword evidence="6 9" id="KW-1133">Transmembrane helix</keyword>
<keyword evidence="3 9" id="KW-0808">Transferase</keyword>
<protein>
    <recommendedName>
        <fullName evidence="9">Polyisoprenyl-teichoic acid--peptidoglycan teichoic acid transferase TagU</fullName>
        <ecNumber evidence="9">2.7.8.-</ecNumber>
    </recommendedName>
</protein>
<gene>
    <name evidence="9" type="primary">tagU</name>
    <name evidence="11" type="ORF">D9X91_13050</name>
</gene>
<dbReference type="GO" id="GO:0016780">
    <property type="term" value="F:phosphotransferase activity, for other substituted phosphate groups"/>
    <property type="evidence" value="ECO:0007669"/>
    <property type="project" value="UniProtKB-UniRule"/>
</dbReference>
<evidence type="ECO:0000256" key="7">
    <source>
        <dbReference type="ARBA" id="ARBA00023136"/>
    </source>
</evidence>
<keyword evidence="5 9" id="KW-0735">Signal-anchor</keyword>
<dbReference type="Proteomes" id="UP000276770">
    <property type="component" value="Unassembled WGS sequence"/>
</dbReference>
<keyword evidence="12" id="KW-1185">Reference proteome</keyword>
<keyword evidence="7 9" id="KW-0472">Membrane</keyword>
<dbReference type="RefSeq" id="WP_121681066.1">
    <property type="nucleotide sequence ID" value="NZ_RCVZ01000008.1"/>
</dbReference>
<dbReference type="InterPro" id="IPR004474">
    <property type="entry name" value="LytR_CpsA_psr"/>
</dbReference>
<evidence type="ECO:0000256" key="8">
    <source>
        <dbReference type="ARBA" id="ARBA00023316"/>
    </source>
</evidence>
<evidence type="ECO:0000256" key="4">
    <source>
        <dbReference type="ARBA" id="ARBA00022692"/>
    </source>
</evidence>
<comment type="similarity">
    <text evidence="1 9">Belongs to the LytR/CpsA/Psr (LCP) family.</text>
</comment>
<evidence type="ECO:0000256" key="9">
    <source>
        <dbReference type="HAMAP-Rule" id="MF_01140"/>
    </source>
</evidence>
<dbReference type="GO" id="GO:0070726">
    <property type="term" value="P:cell wall assembly"/>
    <property type="evidence" value="ECO:0007669"/>
    <property type="project" value="UniProtKB-UniRule"/>
</dbReference>
<feature type="domain" description="Cell envelope-related transcriptional attenuator" evidence="10">
    <location>
        <begin position="81"/>
        <end position="224"/>
    </location>
</feature>
<evidence type="ECO:0000256" key="1">
    <source>
        <dbReference type="ARBA" id="ARBA00006068"/>
    </source>
</evidence>
<evidence type="ECO:0000259" key="10">
    <source>
        <dbReference type="Pfam" id="PF03816"/>
    </source>
</evidence>
<keyword evidence="2 9" id="KW-1003">Cell membrane</keyword>
<keyword evidence="4 9" id="KW-0812">Transmembrane</keyword>
<feature type="topological domain" description="Cytoplasmic" evidence="9">
    <location>
        <begin position="1"/>
        <end position="4"/>
    </location>
</feature>
<organism evidence="11 12">
    <name type="scientific">Falsibacillus albus</name>
    <dbReference type="NCBI Taxonomy" id="2478915"/>
    <lineage>
        <taxon>Bacteria</taxon>
        <taxon>Bacillati</taxon>
        <taxon>Bacillota</taxon>
        <taxon>Bacilli</taxon>
        <taxon>Bacillales</taxon>
        <taxon>Bacillaceae</taxon>
        <taxon>Falsibacillus</taxon>
    </lineage>
</organism>